<evidence type="ECO:0000313" key="1">
    <source>
        <dbReference type="EMBL" id="KAF4138969.1"/>
    </source>
</evidence>
<dbReference type="EMBL" id="JAACNO010001608">
    <property type="protein sequence ID" value="KAF4138969.1"/>
    <property type="molecule type" value="Genomic_DNA"/>
</dbReference>
<reference evidence="1" key="1">
    <citation type="submission" date="2020-03" db="EMBL/GenBank/DDBJ databases">
        <title>Hybrid Assembly of Korean Phytophthora infestans isolates.</title>
        <authorList>
            <person name="Prokchorchik M."/>
            <person name="Lee Y."/>
            <person name="Seo J."/>
            <person name="Cho J.-H."/>
            <person name="Park Y.-E."/>
            <person name="Jang D.-C."/>
            <person name="Im J.-S."/>
            <person name="Choi J.-G."/>
            <person name="Park H.-J."/>
            <person name="Lee G.-B."/>
            <person name="Lee Y.-G."/>
            <person name="Hong S.-Y."/>
            <person name="Cho K."/>
            <person name="Sohn K.H."/>
        </authorList>
    </citation>
    <scope>NUCLEOTIDE SEQUENCE</scope>
    <source>
        <strain evidence="1">KR_2_A2</strain>
    </source>
</reference>
<name>A0A8S9UIE4_PHYIN</name>
<evidence type="ECO:0000313" key="2">
    <source>
        <dbReference type="Proteomes" id="UP000704712"/>
    </source>
</evidence>
<dbReference type="AlphaFoldDB" id="A0A8S9UIE4"/>
<protein>
    <submittedName>
        <fullName evidence="1">Uncharacterized protein</fullName>
    </submittedName>
</protein>
<accession>A0A8S9UIE4</accession>
<sequence>MAIDCVSSYRLVSMGVAALLTSCDRCLEVHYGGHNDAVRPGADVAFAAMHGIRSGIRHGVALVVARAMMVEMSVTTARQFAYDGLQ</sequence>
<dbReference type="Proteomes" id="UP000704712">
    <property type="component" value="Unassembled WGS sequence"/>
</dbReference>
<comment type="caution">
    <text evidence="1">The sequence shown here is derived from an EMBL/GenBank/DDBJ whole genome shotgun (WGS) entry which is preliminary data.</text>
</comment>
<proteinExistence type="predicted"/>
<gene>
    <name evidence="1" type="ORF">GN958_ATG11926</name>
</gene>
<organism evidence="1 2">
    <name type="scientific">Phytophthora infestans</name>
    <name type="common">Potato late blight agent</name>
    <name type="synonym">Botrytis infestans</name>
    <dbReference type="NCBI Taxonomy" id="4787"/>
    <lineage>
        <taxon>Eukaryota</taxon>
        <taxon>Sar</taxon>
        <taxon>Stramenopiles</taxon>
        <taxon>Oomycota</taxon>
        <taxon>Peronosporomycetes</taxon>
        <taxon>Peronosporales</taxon>
        <taxon>Peronosporaceae</taxon>
        <taxon>Phytophthora</taxon>
    </lineage>
</organism>